<protein>
    <submittedName>
        <fullName evidence="1">Uncharacterized protein</fullName>
    </submittedName>
</protein>
<gene>
    <name evidence="1" type="ORF">RhiirC2_775203</name>
</gene>
<dbReference type="VEuPathDB" id="FungiDB:FUN_016392"/>
<sequence>MSARSCFDIRCRRTKSKIEQEKIEQTSGSGERRFKNPIKFEELIKKTSKILDDLEEILTCDAKLDDVIILLYDRVLDDLEEILTACDA</sequence>
<reference evidence="1 2" key="1">
    <citation type="submission" date="2016-04" db="EMBL/GenBank/DDBJ databases">
        <title>Genome analyses suggest a sexual origin of heterokaryosis in a supposedly ancient asexual fungus.</title>
        <authorList>
            <person name="Ropars J."/>
            <person name="Sedzielewska K."/>
            <person name="Noel J."/>
            <person name="Charron P."/>
            <person name="Farinelli L."/>
            <person name="Marton T."/>
            <person name="Kruger M."/>
            <person name="Pelin A."/>
            <person name="Brachmann A."/>
            <person name="Corradi N."/>
        </authorList>
    </citation>
    <scope>NUCLEOTIDE SEQUENCE [LARGE SCALE GENOMIC DNA]</scope>
    <source>
        <strain evidence="1 2">C2</strain>
    </source>
</reference>
<reference evidence="1 2" key="2">
    <citation type="submission" date="2017-10" db="EMBL/GenBank/DDBJ databases">
        <title>Extensive intraspecific genome diversity in a model arbuscular mycorrhizal fungus.</title>
        <authorList>
            <person name="Chen E.C.H."/>
            <person name="Morin E."/>
            <person name="Baudet D."/>
            <person name="Noel J."/>
            <person name="Ndikumana S."/>
            <person name="Charron P."/>
            <person name="St-Onge C."/>
            <person name="Giorgi J."/>
            <person name="Grigoriev I.V."/>
            <person name="Roux C."/>
            <person name="Martin F.M."/>
            <person name="Corradi N."/>
        </authorList>
    </citation>
    <scope>NUCLEOTIDE SEQUENCE [LARGE SCALE GENOMIC DNA]</scope>
    <source>
        <strain evidence="1 2">C2</strain>
    </source>
</reference>
<name>A0A2N1NJI0_9GLOM</name>
<dbReference type="AlphaFoldDB" id="A0A2N1NJI0"/>
<dbReference type="Proteomes" id="UP000233469">
    <property type="component" value="Unassembled WGS sequence"/>
</dbReference>
<proteinExistence type="predicted"/>
<evidence type="ECO:0000313" key="2">
    <source>
        <dbReference type="Proteomes" id="UP000233469"/>
    </source>
</evidence>
<comment type="caution">
    <text evidence="1">The sequence shown here is derived from an EMBL/GenBank/DDBJ whole genome shotgun (WGS) entry which is preliminary data.</text>
</comment>
<evidence type="ECO:0000313" key="1">
    <source>
        <dbReference type="EMBL" id="PKK74095.1"/>
    </source>
</evidence>
<accession>A0A2N1NJI0</accession>
<organism evidence="1 2">
    <name type="scientific">Rhizophagus irregularis</name>
    <dbReference type="NCBI Taxonomy" id="588596"/>
    <lineage>
        <taxon>Eukaryota</taxon>
        <taxon>Fungi</taxon>
        <taxon>Fungi incertae sedis</taxon>
        <taxon>Mucoromycota</taxon>
        <taxon>Glomeromycotina</taxon>
        <taxon>Glomeromycetes</taxon>
        <taxon>Glomerales</taxon>
        <taxon>Glomeraceae</taxon>
        <taxon>Rhizophagus</taxon>
    </lineage>
</organism>
<dbReference type="EMBL" id="LLXL01000325">
    <property type="protein sequence ID" value="PKK74095.1"/>
    <property type="molecule type" value="Genomic_DNA"/>
</dbReference>
<dbReference type="VEuPathDB" id="FungiDB:RhiirFUN_013141"/>
<dbReference type="VEuPathDB" id="FungiDB:RhiirA1_541228"/>